<dbReference type="InterPro" id="IPR006626">
    <property type="entry name" value="PbH1"/>
</dbReference>
<proteinExistence type="inferred from homology"/>
<dbReference type="InterPro" id="IPR012334">
    <property type="entry name" value="Pectin_lyas_fold"/>
</dbReference>
<dbReference type="Pfam" id="PF00295">
    <property type="entry name" value="Glyco_hydro_28"/>
    <property type="match status" value="1"/>
</dbReference>
<dbReference type="SMART" id="SM00710">
    <property type="entry name" value="PbH1"/>
    <property type="match status" value="3"/>
</dbReference>
<keyword evidence="4" id="KW-0325">Glycoprotein</keyword>
<comment type="similarity">
    <text evidence="1 9">Belongs to the glycosyl hydrolase 28 family.</text>
</comment>
<dbReference type="PANTHER" id="PTHR31736:SF9">
    <property type="entry name" value="ENDO-XYLOGALACTURONAN HYDROLASE A-RELATED"/>
    <property type="match status" value="1"/>
</dbReference>
<dbReference type="InterPro" id="IPR000743">
    <property type="entry name" value="Glyco_hydro_28"/>
</dbReference>
<keyword evidence="5" id="KW-0119">Carbohydrate metabolism</keyword>
<comment type="caution">
    <text evidence="10">The sequence shown here is derived from an EMBL/GenBank/DDBJ whole genome shotgun (WGS) entry which is preliminary data.</text>
</comment>
<dbReference type="RefSeq" id="WP_126631260.1">
    <property type="nucleotide sequence ID" value="NZ_BIFT01000002.1"/>
</dbReference>
<evidence type="ECO:0000256" key="6">
    <source>
        <dbReference type="ARBA" id="ARBA00023295"/>
    </source>
</evidence>
<dbReference type="EMBL" id="BIFT01000002">
    <property type="protein sequence ID" value="GCE31276.1"/>
    <property type="molecule type" value="Genomic_DNA"/>
</dbReference>
<dbReference type="AlphaFoldDB" id="A0A402BIW7"/>
<protein>
    <submittedName>
        <fullName evidence="10">Endopolygalacturonase</fullName>
    </submittedName>
</protein>
<evidence type="ECO:0000256" key="7">
    <source>
        <dbReference type="ARBA" id="ARBA00023326"/>
    </source>
</evidence>
<evidence type="ECO:0000313" key="10">
    <source>
        <dbReference type="EMBL" id="GCE31276.1"/>
    </source>
</evidence>
<dbReference type="Proteomes" id="UP000287171">
    <property type="component" value="Unassembled WGS sequence"/>
</dbReference>
<evidence type="ECO:0000256" key="9">
    <source>
        <dbReference type="RuleBase" id="RU361169"/>
    </source>
</evidence>
<evidence type="ECO:0000256" key="5">
    <source>
        <dbReference type="ARBA" id="ARBA00023277"/>
    </source>
</evidence>
<dbReference type="GO" id="GO:0000272">
    <property type="term" value="P:polysaccharide catabolic process"/>
    <property type="evidence" value="ECO:0007669"/>
    <property type="project" value="UniProtKB-KW"/>
</dbReference>
<keyword evidence="11" id="KW-1185">Reference proteome</keyword>
<dbReference type="GO" id="GO:0004650">
    <property type="term" value="F:polygalacturonase activity"/>
    <property type="evidence" value="ECO:0007669"/>
    <property type="project" value="InterPro"/>
</dbReference>
<reference evidence="11" key="1">
    <citation type="submission" date="2018-12" db="EMBL/GenBank/DDBJ databases">
        <title>Tengunoibacter tsumagoiensis gen. nov., sp. nov., Dictyobacter kobayashii sp. nov., D. alpinus sp. nov., and D. joshuensis sp. nov. and description of Dictyobacteraceae fam. nov. within the order Ktedonobacterales isolated from Tengu-no-mugimeshi.</title>
        <authorList>
            <person name="Wang C.M."/>
            <person name="Zheng Y."/>
            <person name="Sakai Y."/>
            <person name="Toyoda A."/>
            <person name="Minakuchi Y."/>
            <person name="Abe K."/>
            <person name="Yokota A."/>
            <person name="Yabe S."/>
        </authorList>
    </citation>
    <scope>NUCLEOTIDE SEQUENCE [LARGE SCALE GENOMIC DNA]</scope>
    <source>
        <strain evidence="11">Uno16</strain>
    </source>
</reference>
<comment type="function">
    <text evidence="8">Pectinolytic enzyme involved in the degradation of xylogalacturonan (xga), a galacturonan backbone heavily substituted with xylose, and which is one important component of the hairy regions of pectin. Activity requires a galacturonic acid backbone substituted with xylose.</text>
</comment>
<evidence type="ECO:0000256" key="1">
    <source>
        <dbReference type="ARBA" id="ARBA00008834"/>
    </source>
</evidence>
<keyword evidence="7" id="KW-0624">Polysaccharide degradation</keyword>
<dbReference type="PANTHER" id="PTHR31736">
    <property type="match status" value="1"/>
</dbReference>
<organism evidence="10 11">
    <name type="scientific">Dictyobacter alpinus</name>
    <dbReference type="NCBI Taxonomy" id="2014873"/>
    <lineage>
        <taxon>Bacteria</taxon>
        <taxon>Bacillati</taxon>
        <taxon>Chloroflexota</taxon>
        <taxon>Ktedonobacteria</taxon>
        <taxon>Ktedonobacterales</taxon>
        <taxon>Dictyobacteraceae</taxon>
        <taxon>Dictyobacter</taxon>
    </lineage>
</organism>
<accession>A0A402BIW7</accession>
<evidence type="ECO:0000256" key="4">
    <source>
        <dbReference type="ARBA" id="ARBA00023180"/>
    </source>
</evidence>
<evidence type="ECO:0000313" key="11">
    <source>
        <dbReference type="Proteomes" id="UP000287171"/>
    </source>
</evidence>
<keyword evidence="3 9" id="KW-0378">Hydrolase</keyword>
<gene>
    <name evidence="10" type="ORF">KDA_67600</name>
</gene>
<evidence type="ECO:0000256" key="2">
    <source>
        <dbReference type="ARBA" id="ARBA00022737"/>
    </source>
</evidence>
<dbReference type="SUPFAM" id="SSF51126">
    <property type="entry name" value="Pectin lyase-like"/>
    <property type="match status" value="1"/>
</dbReference>
<dbReference type="Gene3D" id="2.160.20.10">
    <property type="entry name" value="Single-stranded right-handed beta-helix, Pectin lyase-like"/>
    <property type="match status" value="1"/>
</dbReference>
<dbReference type="OrthoDB" id="179074at2"/>
<name>A0A402BIW7_9CHLR</name>
<sequence>MILYPYPRALPRSDEIAVFVNGQALDVLQTGVAYFVSVSSSEELQVEIISNKKLGPLTISPQRLGVVAEVADNCARFQVKNDQLLHIVLEGVTLPLFFYANPEDSYDGKATYYFAAGQIHEVGELVLHDNESIYIEGGAVVRGSIRATDAAHIKIYGNGILDGSYFKDRPGYRTILLYRCSDIEIQGIIMIEPSCWMIMLAACSNVHVARIKQIGEIISSDGIDVVGSHDVLIEHCILRNNDDCIVLKGFNWTYPVTGETYHAVDDVYNILVRSCTIMTGRAGNALEIGHELTINEVRDVIFSDLDIVSVHGHGAPFGIHVGDRALVRNILFEHIRVEHYYDKLIDFRVIRSRFNIDEERGHIQDIVLKDIHVALSIYNPGYSISVIGGYDENHQVQGVTLEDVYLGGTKVTNSAQLDLFTREARGIVFR</sequence>
<evidence type="ECO:0000256" key="8">
    <source>
        <dbReference type="ARBA" id="ARBA00037278"/>
    </source>
</evidence>
<evidence type="ECO:0000256" key="3">
    <source>
        <dbReference type="ARBA" id="ARBA00022801"/>
    </source>
</evidence>
<keyword evidence="2" id="KW-0677">Repeat</keyword>
<dbReference type="InterPro" id="IPR011050">
    <property type="entry name" value="Pectin_lyase_fold/virulence"/>
</dbReference>
<keyword evidence="6 9" id="KW-0326">Glycosidase</keyword>